<evidence type="ECO:0000313" key="1">
    <source>
        <dbReference type="EMBL" id="KUK63176.1"/>
    </source>
</evidence>
<dbReference type="EMBL" id="LGGD01000041">
    <property type="protein sequence ID" value="KUK63176.1"/>
    <property type="molecule type" value="Genomic_DNA"/>
</dbReference>
<dbReference type="Proteomes" id="UP000054323">
    <property type="component" value="Unassembled WGS sequence"/>
</dbReference>
<proteinExistence type="predicted"/>
<sequence>MCPPPLWCGALREAGKEMQELLAEIVVLLEPVYLGPDVAVDDIAFFVLETPGNDDQEIAFAYPESLLDLAFDAPCACDAVLTADTDVVCPEHQVGPGKYLPVSVLR</sequence>
<name>A0A117LRC0_9EURY</name>
<organism evidence="1 2">
    <name type="scientific">Methanoculleus marisnigri</name>
    <dbReference type="NCBI Taxonomy" id="2198"/>
    <lineage>
        <taxon>Archaea</taxon>
        <taxon>Methanobacteriati</taxon>
        <taxon>Methanobacteriota</taxon>
        <taxon>Stenosarchaea group</taxon>
        <taxon>Methanomicrobia</taxon>
        <taxon>Methanomicrobiales</taxon>
        <taxon>Methanomicrobiaceae</taxon>
        <taxon>Methanoculleus</taxon>
    </lineage>
</organism>
<dbReference type="AlphaFoldDB" id="A0A117LRC0"/>
<evidence type="ECO:0000313" key="2">
    <source>
        <dbReference type="Proteomes" id="UP000054323"/>
    </source>
</evidence>
<gene>
    <name evidence="1" type="ORF">XD82_0479</name>
</gene>
<accession>A0A117LRC0</accession>
<protein>
    <submittedName>
        <fullName evidence="1">Uncharacterized protein</fullName>
    </submittedName>
</protein>
<comment type="caution">
    <text evidence="1">The sequence shown here is derived from an EMBL/GenBank/DDBJ whole genome shotgun (WGS) entry which is preliminary data.</text>
</comment>
<reference evidence="2" key="1">
    <citation type="journal article" date="2015" name="MBio">
        <title>Genome-Resolved Metagenomic Analysis Reveals Roles for Candidate Phyla and Other Microbial Community Members in Biogeochemical Transformations in Oil Reservoirs.</title>
        <authorList>
            <person name="Hu P."/>
            <person name="Tom L."/>
            <person name="Singh A."/>
            <person name="Thomas B.C."/>
            <person name="Baker B.J."/>
            <person name="Piceno Y.M."/>
            <person name="Andersen G.L."/>
            <person name="Banfield J.F."/>
        </authorList>
    </citation>
    <scope>NUCLEOTIDE SEQUENCE [LARGE SCALE GENOMIC DNA]</scope>
</reference>